<organism evidence="2">
    <name type="scientific">Bathycoccus sp. RCC716 virus 2</name>
    <dbReference type="NCBI Taxonomy" id="2530039"/>
    <lineage>
        <taxon>Viruses</taxon>
        <taxon>Varidnaviria</taxon>
        <taxon>Bamfordvirae</taxon>
        <taxon>Nucleocytoviricota</taxon>
        <taxon>Megaviricetes</taxon>
        <taxon>Algavirales</taxon>
        <taxon>Phycodnaviridae</taxon>
        <taxon>Prasinovirus</taxon>
    </lineage>
</organism>
<proteinExistence type="predicted"/>
<feature type="region of interest" description="Disordered" evidence="1">
    <location>
        <begin position="23"/>
        <end position="84"/>
    </location>
</feature>
<evidence type="ECO:0000313" key="2">
    <source>
        <dbReference type="EMBL" id="QOR60544.1"/>
    </source>
</evidence>
<reference evidence="2" key="1">
    <citation type="submission" date="2019-02" db="EMBL/GenBank/DDBJ databases">
        <authorList>
            <person name="Bachy C."/>
            <person name="Yung C.-M."/>
            <person name="Roux S."/>
            <person name="Sullivan M.B."/>
            <person name="Worden A.Z."/>
        </authorList>
    </citation>
    <scope>NUCLEOTIDE SEQUENCE</scope>
    <source>
        <strain evidence="2">BII-V2</strain>
    </source>
</reference>
<accession>A0A7S6SW95</accession>
<feature type="compositionally biased region" description="Basic residues" evidence="1">
    <location>
        <begin position="45"/>
        <end position="60"/>
    </location>
</feature>
<protein>
    <submittedName>
        <fullName evidence="2">Uncharacterized protein</fullName>
    </submittedName>
</protein>
<feature type="compositionally biased region" description="Polar residues" evidence="1">
    <location>
        <begin position="61"/>
        <end position="72"/>
    </location>
</feature>
<evidence type="ECO:0000256" key="1">
    <source>
        <dbReference type="SAM" id="MobiDB-lite"/>
    </source>
</evidence>
<dbReference type="EMBL" id="MK522038">
    <property type="protein sequence ID" value="QOR60544.1"/>
    <property type="molecule type" value="Genomic_DNA"/>
</dbReference>
<sequence length="84" mass="9934">MSNENKKRYEQFVKIINKELGKIPSPKTVRRQFKKAKNEEEERQKKARKSMNEKKKKTAKPRNSCSICSQFVTSTSKTKKNNKK</sequence>
<name>A0A7S6SW95_9PHYC</name>